<evidence type="ECO:0000313" key="6">
    <source>
        <dbReference type="EMBL" id="ENZ11889.1"/>
    </source>
</evidence>
<dbReference type="PATRIC" id="fig|999408.3.peg.4133"/>
<dbReference type="InterPro" id="IPR036390">
    <property type="entry name" value="WH_DNA-bd_sf"/>
</dbReference>
<dbReference type="FunFam" id="1.10.10.10:FF:000001">
    <property type="entry name" value="LysR family transcriptional regulator"/>
    <property type="match status" value="1"/>
</dbReference>
<organism evidence="6 7">
    <name type="scientific">[Clostridium] clostridioforme 90A8</name>
    <dbReference type="NCBI Taxonomy" id="999408"/>
    <lineage>
        <taxon>Bacteria</taxon>
        <taxon>Bacillati</taxon>
        <taxon>Bacillota</taxon>
        <taxon>Clostridia</taxon>
        <taxon>Lachnospirales</taxon>
        <taxon>Lachnospiraceae</taxon>
        <taxon>Enterocloster</taxon>
    </lineage>
</organism>
<dbReference type="Gene3D" id="3.40.190.290">
    <property type="match status" value="1"/>
</dbReference>
<dbReference type="AlphaFoldDB" id="A0A0E2H694"/>
<keyword evidence="2" id="KW-0805">Transcription regulation</keyword>
<dbReference type="RefSeq" id="WP_002593862.1">
    <property type="nucleotide sequence ID" value="NZ_KB850981.1"/>
</dbReference>
<dbReference type="CDD" id="cd05466">
    <property type="entry name" value="PBP2_LTTR_substrate"/>
    <property type="match status" value="1"/>
</dbReference>
<gene>
    <name evidence="6" type="ORF">HMPREF1090_03870</name>
</gene>
<evidence type="ECO:0000259" key="5">
    <source>
        <dbReference type="PROSITE" id="PS50931"/>
    </source>
</evidence>
<dbReference type="PROSITE" id="PS50931">
    <property type="entry name" value="HTH_LYSR"/>
    <property type="match status" value="1"/>
</dbReference>
<evidence type="ECO:0000256" key="1">
    <source>
        <dbReference type="ARBA" id="ARBA00009437"/>
    </source>
</evidence>
<dbReference type="SUPFAM" id="SSF46785">
    <property type="entry name" value="Winged helix' DNA-binding domain"/>
    <property type="match status" value="1"/>
</dbReference>
<dbReference type="Pfam" id="PF03466">
    <property type="entry name" value="LysR_substrate"/>
    <property type="match status" value="1"/>
</dbReference>
<proteinExistence type="inferred from homology"/>
<keyword evidence="3" id="KW-0238">DNA-binding</keyword>
<dbReference type="HOGENOM" id="CLU_039613_32_0_9"/>
<dbReference type="EMBL" id="AGYR01000041">
    <property type="protein sequence ID" value="ENZ11889.1"/>
    <property type="molecule type" value="Genomic_DNA"/>
</dbReference>
<dbReference type="PANTHER" id="PTHR30419">
    <property type="entry name" value="HTH-TYPE TRANSCRIPTIONAL REGULATOR YBHD"/>
    <property type="match status" value="1"/>
</dbReference>
<protein>
    <recommendedName>
        <fullName evidence="5">HTH lysR-type domain-containing protein</fullName>
    </recommendedName>
</protein>
<name>A0A0E2H694_9FIRM</name>
<dbReference type="InterPro" id="IPR005119">
    <property type="entry name" value="LysR_subst-bd"/>
</dbReference>
<dbReference type="InterPro" id="IPR000847">
    <property type="entry name" value="LysR_HTH_N"/>
</dbReference>
<dbReference type="Gene3D" id="1.10.10.10">
    <property type="entry name" value="Winged helix-like DNA-binding domain superfamily/Winged helix DNA-binding domain"/>
    <property type="match status" value="1"/>
</dbReference>
<evidence type="ECO:0000256" key="2">
    <source>
        <dbReference type="ARBA" id="ARBA00023015"/>
    </source>
</evidence>
<dbReference type="PRINTS" id="PR00039">
    <property type="entry name" value="HTHLYSR"/>
</dbReference>
<evidence type="ECO:0000313" key="7">
    <source>
        <dbReference type="Proteomes" id="UP000013085"/>
    </source>
</evidence>
<dbReference type="InterPro" id="IPR050950">
    <property type="entry name" value="HTH-type_LysR_regulators"/>
</dbReference>
<dbReference type="GO" id="GO:0003700">
    <property type="term" value="F:DNA-binding transcription factor activity"/>
    <property type="evidence" value="ECO:0007669"/>
    <property type="project" value="InterPro"/>
</dbReference>
<dbReference type="InterPro" id="IPR036388">
    <property type="entry name" value="WH-like_DNA-bd_sf"/>
</dbReference>
<dbReference type="Pfam" id="PF00126">
    <property type="entry name" value="HTH_1"/>
    <property type="match status" value="1"/>
</dbReference>
<feature type="domain" description="HTH lysR-type" evidence="5">
    <location>
        <begin position="1"/>
        <end position="58"/>
    </location>
</feature>
<dbReference type="SUPFAM" id="SSF53850">
    <property type="entry name" value="Periplasmic binding protein-like II"/>
    <property type="match status" value="1"/>
</dbReference>
<dbReference type="PANTHER" id="PTHR30419:SF8">
    <property type="entry name" value="NITROGEN ASSIMILATION TRANSCRIPTIONAL ACTIVATOR-RELATED"/>
    <property type="match status" value="1"/>
</dbReference>
<accession>A0A0E2H694</accession>
<dbReference type="GO" id="GO:0005829">
    <property type="term" value="C:cytosol"/>
    <property type="evidence" value="ECO:0007669"/>
    <property type="project" value="TreeGrafter"/>
</dbReference>
<comment type="caution">
    <text evidence="6">The sequence shown here is derived from an EMBL/GenBank/DDBJ whole genome shotgun (WGS) entry which is preliminary data.</text>
</comment>
<dbReference type="Proteomes" id="UP000013085">
    <property type="component" value="Unassembled WGS sequence"/>
</dbReference>
<sequence>MQIQQLIYFMKIADLGSMNKAAEALLMTQPNLSRAIMNLEAELNIKLFKRNNKGVVMTEDGKKLYQYSRTILNQMDLIKGMALREIVPVLSIASYPLISISRLLCEVYNNHKDGRLKIQLLERRLQRVIETVESGEAELGFLMYNDVQSKEIKYMLRYKHIELNYLGTDTWYVNVGPYSPLYNREEVEASELLSYPIVRMPDDYFSNLTFYLSIGGISLTEFKKVEYMSDNAAMINLLKYTDVFRFGPGISREDFAMHGIKTIPIKNCGVNIGVAWIRRKKEILSAAAREFVQMLELWVPKAIH</sequence>
<evidence type="ECO:0000256" key="3">
    <source>
        <dbReference type="ARBA" id="ARBA00023125"/>
    </source>
</evidence>
<dbReference type="GO" id="GO:0003677">
    <property type="term" value="F:DNA binding"/>
    <property type="evidence" value="ECO:0007669"/>
    <property type="project" value="UniProtKB-KW"/>
</dbReference>
<keyword evidence="4" id="KW-0804">Transcription</keyword>
<evidence type="ECO:0000256" key="4">
    <source>
        <dbReference type="ARBA" id="ARBA00023163"/>
    </source>
</evidence>
<reference evidence="6 7" key="1">
    <citation type="submission" date="2013-01" db="EMBL/GenBank/DDBJ databases">
        <title>The Genome Sequence of Clostridium clostridioforme 90A8.</title>
        <authorList>
            <consortium name="The Broad Institute Genome Sequencing Platform"/>
            <person name="Earl A."/>
            <person name="Ward D."/>
            <person name="Feldgarden M."/>
            <person name="Gevers D."/>
            <person name="Courvalin P."/>
            <person name="Lambert T."/>
            <person name="Walker B."/>
            <person name="Young S.K."/>
            <person name="Zeng Q."/>
            <person name="Gargeya S."/>
            <person name="Fitzgerald M."/>
            <person name="Haas B."/>
            <person name="Abouelleil A."/>
            <person name="Alvarado L."/>
            <person name="Arachchi H.M."/>
            <person name="Berlin A.M."/>
            <person name="Chapman S.B."/>
            <person name="Dewar J."/>
            <person name="Goldberg J."/>
            <person name="Griggs A."/>
            <person name="Gujja S."/>
            <person name="Hansen M."/>
            <person name="Howarth C."/>
            <person name="Imamovic A."/>
            <person name="Larimer J."/>
            <person name="McCowan C."/>
            <person name="Murphy C."/>
            <person name="Neiman D."/>
            <person name="Pearson M."/>
            <person name="Priest M."/>
            <person name="Roberts A."/>
            <person name="Saif S."/>
            <person name="Shea T."/>
            <person name="Sisk P."/>
            <person name="Sykes S."/>
            <person name="Wortman J."/>
            <person name="Nusbaum C."/>
            <person name="Birren B."/>
        </authorList>
    </citation>
    <scope>NUCLEOTIDE SEQUENCE [LARGE SCALE GENOMIC DNA]</scope>
    <source>
        <strain evidence="6 7">90A8</strain>
    </source>
</reference>
<comment type="similarity">
    <text evidence="1">Belongs to the LysR transcriptional regulatory family.</text>
</comment>